<gene>
    <name evidence="2" type="ORF">BJ994_002643</name>
</gene>
<dbReference type="AlphaFoldDB" id="A0A846RTS3"/>
<dbReference type="RefSeq" id="WP_167994787.1">
    <property type="nucleotide sequence ID" value="NZ_JAATJL010000001.1"/>
</dbReference>
<dbReference type="Proteomes" id="UP000547458">
    <property type="component" value="Unassembled WGS sequence"/>
</dbReference>
<feature type="region of interest" description="Disordered" evidence="1">
    <location>
        <begin position="67"/>
        <end position="98"/>
    </location>
</feature>
<evidence type="ECO:0000313" key="3">
    <source>
        <dbReference type="Proteomes" id="UP000547458"/>
    </source>
</evidence>
<feature type="compositionally biased region" description="Polar residues" evidence="1">
    <location>
        <begin position="82"/>
        <end position="98"/>
    </location>
</feature>
<comment type="caution">
    <text evidence="2">The sequence shown here is derived from an EMBL/GenBank/DDBJ whole genome shotgun (WGS) entry which is preliminary data.</text>
</comment>
<feature type="region of interest" description="Disordered" evidence="1">
    <location>
        <begin position="1"/>
        <end position="22"/>
    </location>
</feature>
<proteinExistence type="predicted"/>
<reference evidence="2 3" key="1">
    <citation type="submission" date="2020-03" db="EMBL/GenBank/DDBJ databases">
        <title>Sequencing the genomes of 1000 actinobacteria strains.</title>
        <authorList>
            <person name="Klenk H.-P."/>
        </authorList>
    </citation>
    <scope>NUCLEOTIDE SEQUENCE [LARGE SCALE GENOMIC DNA]</scope>
    <source>
        <strain evidence="2 3">DSM 16403</strain>
    </source>
</reference>
<accession>A0A846RTS3</accession>
<sequence>MGSAEKKFSATEESDSKHPHDWGRAMAVAISRLVDMAHEAGDVVENENLYGEDLHLYVTETEHGANITMSWTPREAPRETASDPNADSGSASNSQEQS</sequence>
<protein>
    <submittedName>
        <fullName evidence="2">Uncharacterized protein</fullName>
    </submittedName>
</protein>
<evidence type="ECO:0000313" key="2">
    <source>
        <dbReference type="EMBL" id="NJC23567.1"/>
    </source>
</evidence>
<dbReference type="EMBL" id="JAATJL010000001">
    <property type="protein sequence ID" value="NJC23567.1"/>
    <property type="molecule type" value="Genomic_DNA"/>
</dbReference>
<organism evidence="2 3">
    <name type="scientific">Arthrobacter pigmenti</name>
    <dbReference type="NCBI Taxonomy" id="271432"/>
    <lineage>
        <taxon>Bacteria</taxon>
        <taxon>Bacillati</taxon>
        <taxon>Actinomycetota</taxon>
        <taxon>Actinomycetes</taxon>
        <taxon>Micrococcales</taxon>
        <taxon>Micrococcaceae</taxon>
        <taxon>Arthrobacter</taxon>
    </lineage>
</organism>
<name>A0A846RTS3_9MICC</name>
<keyword evidence="3" id="KW-1185">Reference proteome</keyword>
<evidence type="ECO:0000256" key="1">
    <source>
        <dbReference type="SAM" id="MobiDB-lite"/>
    </source>
</evidence>